<sequence>MLAGYSSPLVSRNLHSSRAPSALRDSAWANDDESEKRARRQSVAADRNRRKSILLTPRVLAGDSPATPGGPRTPQLADEEEKKIFEEWMKFAADNKINASNSWNFDLIEYFHAMKVLREGDSINFQKASCTLDGCVKVYTSRVDYVDSETKKLLSGLAESSANMTQDGEGDGDDDEGKKRRSTKQVSMCISFFVAMQTNTLETDITKLNIKTLELDYMVDPLFKKTSADFDEGGARGLLLNHLAISTSGKIIFDASDAAQNSETDPASASQVASGDATDAPIDIRKLKHHFHEALSGLWDQAICAPLDSFEFNSSDSAASLPFDLKTSDDAFNYDDLGPLDVDDDDGDVGGGAAYDYGGGDDFNNGDPEGELHVGRASADDMPVGFSFGGSAGLPIANQEEDLFSYFDSALLRNWAGPEHWRSRPVKKDKEFLPENATRKKSSPKVRIDFESGLGIPKEALFARSTASTKLPKTSEEKKAAMKASLLLPIDKRFSSADVLCLFMKRDCRIRFRRKDGSAKVIEPTDDTPPDETFWASHENEGPAPTFAESGKCVPASWRSEPRIYDAQHPSLIGSILIPGTSDSPEYDMDDSDVDSDDEDPGDPGFAPAEDAMDFGEQLVEKPLKTRAVPLNYARVAKKVDVRKLKENIWKKLTGAAPSQEETTSVPSSPSSAAAPEKVSGTLHFSQVVRGLDAFYPEKKRKDISAAFCFICVLHLANEHNLRIAGDGGMRELAITQG</sequence>
<dbReference type="PANTHER" id="PTHR13108">
    <property type="entry name" value="CONDENSIN COMPLEX SUBUNIT 2"/>
    <property type="match status" value="1"/>
</dbReference>
<evidence type="ECO:0000256" key="7">
    <source>
        <dbReference type="ARBA" id="ARBA00022618"/>
    </source>
</evidence>
<reference evidence="14" key="1">
    <citation type="journal article" date="2018" name="Nat. Microbiol.">
        <title>Leveraging single-cell genomics to expand the fungal tree of life.</title>
        <authorList>
            <person name="Ahrendt S.R."/>
            <person name="Quandt C.A."/>
            <person name="Ciobanu D."/>
            <person name="Clum A."/>
            <person name="Salamov A."/>
            <person name="Andreopoulos B."/>
            <person name="Cheng J.F."/>
            <person name="Woyke T."/>
            <person name="Pelin A."/>
            <person name="Henrissat B."/>
            <person name="Reynolds N.K."/>
            <person name="Benny G.L."/>
            <person name="Smith M.E."/>
            <person name="James T.Y."/>
            <person name="Grigoriev I.V."/>
        </authorList>
    </citation>
    <scope>NUCLEOTIDE SEQUENCE [LARGE SCALE GENOMIC DNA]</scope>
</reference>
<dbReference type="GO" id="GO:0051301">
    <property type="term" value="P:cell division"/>
    <property type="evidence" value="ECO:0007669"/>
    <property type="project" value="UniProtKB-KW"/>
</dbReference>
<dbReference type="Pfam" id="PF05786">
    <property type="entry name" value="Cnd2"/>
    <property type="match status" value="1"/>
</dbReference>
<evidence type="ECO:0000256" key="3">
    <source>
        <dbReference type="ARBA" id="ARBA00009471"/>
    </source>
</evidence>
<keyword evidence="7 11" id="KW-0132">Cell division</keyword>
<name>A0A4P9W9Z8_9FUNG</name>
<feature type="region of interest" description="Disordered" evidence="12">
    <location>
        <begin position="655"/>
        <end position="678"/>
    </location>
</feature>
<protein>
    <recommendedName>
        <fullName evidence="4 11">Condensin complex subunit 2</fullName>
    </recommendedName>
</protein>
<keyword evidence="8 11" id="KW-0498">Mitosis</keyword>
<dbReference type="OrthoDB" id="362021at2759"/>
<feature type="region of interest" description="Disordered" evidence="12">
    <location>
        <begin position="575"/>
        <end position="610"/>
    </location>
</feature>
<evidence type="ECO:0000256" key="2">
    <source>
        <dbReference type="ARBA" id="ARBA00004496"/>
    </source>
</evidence>
<comment type="subcellular location">
    <subcellularLocation>
        <location evidence="1">Chromosome</location>
    </subcellularLocation>
    <subcellularLocation>
        <location evidence="2">Cytoplasm</location>
    </subcellularLocation>
</comment>
<keyword evidence="10 11" id="KW-0131">Cell cycle</keyword>
<dbReference type="PIRSF" id="PIRSF017126">
    <property type="entry name" value="Condensin_H"/>
    <property type="match status" value="1"/>
</dbReference>
<comment type="function">
    <text evidence="11">Regulatory subunit of the condensin complex, a complex required for conversion of interphase chromatin into mitotic-like condense chromosomes.</text>
</comment>
<evidence type="ECO:0000256" key="8">
    <source>
        <dbReference type="ARBA" id="ARBA00022776"/>
    </source>
</evidence>
<evidence type="ECO:0000256" key="10">
    <source>
        <dbReference type="ARBA" id="ARBA00023306"/>
    </source>
</evidence>
<evidence type="ECO:0000256" key="5">
    <source>
        <dbReference type="ARBA" id="ARBA00022454"/>
    </source>
</evidence>
<proteinExistence type="inferred from homology"/>
<keyword evidence="14" id="KW-1185">Reference proteome</keyword>
<keyword evidence="9 11" id="KW-0226">DNA condensation</keyword>
<feature type="compositionally biased region" description="Acidic residues" evidence="12">
    <location>
        <begin position="585"/>
        <end position="602"/>
    </location>
</feature>
<evidence type="ECO:0000256" key="9">
    <source>
        <dbReference type="ARBA" id="ARBA00023067"/>
    </source>
</evidence>
<evidence type="ECO:0000313" key="14">
    <source>
        <dbReference type="Proteomes" id="UP000269721"/>
    </source>
</evidence>
<dbReference type="Proteomes" id="UP000269721">
    <property type="component" value="Unassembled WGS sequence"/>
</dbReference>
<keyword evidence="6" id="KW-0963">Cytoplasm</keyword>
<dbReference type="GO" id="GO:0005737">
    <property type="term" value="C:cytoplasm"/>
    <property type="evidence" value="ECO:0007669"/>
    <property type="project" value="UniProtKB-SubCell"/>
</dbReference>
<comment type="similarity">
    <text evidence="3 11">Belongs to the CND2 (condensin subunit 2) family.</text>
</comment>
<dbReference type="EMBL" id="KZ997258">
    <property type="protein sequence ID" value="RKO87660.1"/>
    <property type="molecule type" value="Genomic_DNA"/>
</dbReference>
<dbReference type="GO" id="GO:0007076">
    <property type="term" value="P:mitotic chromosome condensation"/>
    <property type="evidence" value="ECO:0007669"/>
    <property type="project" value="InterPro"/>
</dbReference>
<evidence type="ECO:0000256" key="4">
    <source>
        <dbReference type="ARBA" id="ARBA00016065"/>
    </source>
</evidence>
<feature type="compositionally biased region" description="Polar residues" evidence="12">
    <location>
        <begin position="8"/>
        <end position="19"/>
    </location>
</feature>
<feature type="compositionally biased region" description="Low complexity" evidence="12">
    <location>
        <begin position="658"/>
        <end position="678"/>
    </location>
</feature>
<evidence type="ECO:0000313" key="13">
    <source>
        <dbReference type="EMBL" id="RKO87660.1"/>
    </source>
</evidence>
<dbReference type="InterPro" id="IPR022816">
    <property type="entry name" value="Condensin_barren_su2"/>
</dbReference>
<accession>A0A4P9W9Z8</accession>
<gene>
    <name evidence="13" type="ORF">BDK51DRAFT_42930</name>
</gene>
<evidence type="ECO:0000256" key="11">
    <source>
        <dbReference type="PIRNR" id="PIRNR017126"/>
    </source>
</evidence>
<feature type="region of interest" description="Disordered" evidence="12">
    <location>
        <begin position="1"/>
        <end position="77"/>
    </location>
</feature>
<dbReference type="GO" id="GO:0000796">
    <property type="term" value="C:condensin complex"/>
    <property type="evidence" value="ECO:0007669"/>
    <property type="project" value="InterPro"/>
</dbReference>
<keyword evidence="5" id="KW-0158">Chromosome</keyword>
<organism evidence="13 14">
    <name type="scientific">Blyttiomyces helicus</name>
    <dbReference type="NCBI Taxonomy" id="388810"/>
    <lineage>
        <taxon>Eukaryota</taxon>
        <taxon>Fungi</taxon>
        <taxon>Fungi incertae sedis</taxon>
        <taxon>Chytridiomycota</taxon>
        <taxon>Chytridiomycota incertae sedis</taxon>
        <taxon>Chytridiomycetes</taxon>
        <taxon>Chytridiomycetes incertae sedis</taxon>
        <taxon>Blyttiomyces</taxon>
    </lineage>
</organism>
<evidence type="ECO:0000256" key="6">
    <source>
        <dbReference type="ARBA" id="ARBA00022490"/>
    </source>
</evidence>
<dbReference type="GO" id="GO:0003682">
    <property type="term" value="F:chromatin binding"/>
    <property type="evidence" value="ECO:0007669"/>
    <property type="project" value="TreeGrafter"/>
</dbReference>
<evidence type="ECO:0000256" key="1">
    <source>
        <dbReference type="ARBA" id="ARBA00004286"/>
    </source>
</evidence>
<dbReference type="AlphaFoldDB" id="A0A4P9W9Z8"/>
<dbReference type="PANTHER" id="PTHR13108:SF9">
    <property type="entry name" value="CONDENSIN COMPLEX SUBUNIT 2"/>
    <property type="match status" value="1"/>
</dbReference>
<evidence type="ECO:0000256" key="12">
    <source>
        <dbReference type="SAM" id="MobiDB-lite"/>
    </source>
</evidence>
<feature type="region of interest" description="Disordered" evidence="12">
    <location>
        <begin position="157"/>
        <end position="180"/>
    </location>
</feature>